<dbReference type="Proteomes" id="UP000275331">
    <property type="component" value="Unassembled WGS sequence"/>
</dbReference>
<comment type="caution">
    <text evidence="6">The sequence shown here is derived from an EMBL/GenBank/DDBJ whole genome shotgun (WGS) entry which is preliminary data.</text>
</comment>
<organism evidence="6 7">
    <name type="scientific">Atlantibacter subterraneus</name>
    <dbReference type="NCBI Taxonomy" id="255519"/>
    <lineage>
        <taxon>Bacteria</taxon>
        <taxon>Pseudomonadati</taxon>
        <taxon>Pseudomonadota</taxon>
        <taxon>Gammaproteobacteria</taxon>
        <taxon>Enterobacterales</taxon>
        <taxon>Enterobacteriaceae</taxon>
        <taxon>Atlantibacter</taxon>
    </lineage>
</organism>
<dbReference type="OrthoDB" id="6502744at2"/>
<dbReference type="Gene3D" id="3.40.50.2300">
    <property type="match status" value="2"/>
</dbReference>
<keyword evidence="2" id="KW-0805">Transcription regulation</keyword>
<feature type="domain" description="HTH lacI-type" evidence="5">
    <location>
        <begin position="5"/>
        <end position="47"/>
    </location>
</feature>
<dbReference type="Pfam" id="PF00356">
    <property type="entry name" value="LacI"/>
    <property type="match status" value="1"/>
</dbReference>
<reference evidence="6 7" key="1">
    <citation type="submission" date="2018-10" db="EMBL/GenBank/DDBJ databases">
        <title>Transmission dynamics of multidrug resistant bacteria on intensive care unit surfaces.</title>
        <authorList>
            <person name="D'Souza A.W."/>
            <person name="Potter R.F."/>
            <person name="Wallace M."/>
            <person name="Shupe A."/>
            <person name="Patel S."/>
            <person name="Sun S."/>
            <person name="Gul D."/>
            <person name="Kwon J.H."/>
            <person name="Andleeb S."/>
            <person name="Burnham C.-A.D."/>
            <person name="Dantas G."/>
        </authorList>
    </citation>
    <scope>NUCLEOTIDE SEQUENCE [LARGE SCALE GENOMIC DNA]</scope>
    <source>
        <strain evidence="6 7">AS_373</strain>
    </source>
</reference>
<dbReference type="CDD" id="cd06267">
    <property type="entry name" value="PBP1_LacI_sugar_binding-like"/>
    <property type="match status" value="1"/>
</dbReference>
<dbReference type="EMBL" id="RHXB01000008">
    <property type="protein sequence ID" value="RSE25389.1"/>
    <property type="molecule type" value="Genomic_DNA"/>
</dbReference>
<keyword evidence="4" id="KW-0804">Transcription</keyword>
<keyword evidence="1" id="KW-0678">Repressor</keyword>
<dbReference type="InterPro" id="IPR010982">
    <property type="entry name" value="Lambda_DNA-bd_dom_sf"/>
</dbReference>
<dbReference type="RefSeq" id="WP_125292019.1">
    <property type="nucleotide sequence ID" value="NZ_JAPTZM010000013.1"/>
</dbReference>
<proteinExistence type="predicted"/>
<dbReference type="Gene3D" id="1.10.260.40">
    <property type="entry name" value="lambda repressor-like DNA-binding domains"/>
    <property type="match status" value="1"/>
</dbReference>
<name>A0A3R9EZU2_9ENTR</name>
<evidence type="ECO:0000313" key="7">
    <source>
        <dbReference type="Proteomes" id="UP000275331"/>
    </source>
</evidence>
<dbReference type="PANTHER" id="PTHR30146">
    <property type="entry name" value="LACI-RELATED TRANSCRIPTIONAL REPRESSOR"/>
    <property type="match status" value="1"/>
</dbReference>
<dbReference type="PROSITE" id="PS50932">
    <property type="entry name" value="HTH_LACI_2"/>
    <property type="match status" value="1"/>
</dbReference>
<dbReference type="InterPro" id="IPR046335">
    <property type="entry name" value="LacI/GalR-like_sensor"/>
</dbReference>
<evidence type="ECO:0000313" key="6">
    <source>
        <dbReference type="EMBL" id="RSE25389.1"/>
    </source>
</evidence>
<protein>
    <submittedName>
        <fullName evidence="6">LacI family transcriptional regulator</fullName>
    </submittedName>
</protein>
<evidence type="ECO:0000256" key="1">
    <source>
        <dbReference type="ARBA" id="ARBA00022491"/>
    </source>
</evidence>
<dbReference type="SUPFAM" id="SSF53822">
    <property type="entry name" value="Periplasmic binding protein-like I"/>
    <property type="match status" value="1"/>
</dbReference>
<accession>A0A3R9EZU2</accession>
<dbReference type="Pfam" id="PF13377">
    <property type="entry name" value="Peripla_BP_3"/>
    <property type="match status" value="1"/>
</dbReference>
<sequence>MSGKLKMDDIAALTGYSVSTVSRVLSGKAYTSDRARNAIIQCARKLGVLDELAFGRLLIKGIAVFAPARTFNARGDIFYREVTKGIADALAPWNIYLSWCGLEEQRADVGVFLDKARHKDINAIIIIGTDDPTILNLAATLNKPCVLINTHDREMRLDAVSPDHYAIGFSALNNVFERGHRRILTITSLRRETLYDRLNGVKDAYRFHHVAFNPQQALIVTEGFSADETQQSLRAWLNQHPSSEWPEVIFPGSVGMTAGVIRVLEQHRVRIPQDMSLITTDFAWNLENLLDTRFSGIAVPCRELGVEAVHVLQNRLNRPEAPVYNLLLQGTMHDCGTVTQATRHAARAEMGCDNDQGGLGLNEDAH</sequence>
<dbReference type="GO" id="GO:0003700">
    <property type="term" value="F:DNA-binding transcription factor activity"/>
    <property type="evidence" value="ECO:0007669"/>
    <property type="project" value="TreeGrafter"/>
</dbReference>
<dbReference type="GO" id="GO:0000976">
    <property type="term" value="F:transcription cis-regulatory region binding"/>
    <property type="evidence" value="ECO:0007669"/>
    <property type="project" value="TreeGrafter"/>
</dbReference>
<evidence type="ECO:0000259" key="5">
    <source>
        <dbReference type="PROSITE" id="PS50932"/>
    </source>
</evidence>
<keyword evidence="3" id="KW-0238">DNA-binding</keyword>
<dbReference type="SMART" id="SM00354">
    <property type="entry name" value="HTH_LACI"/>
    <property type="match status" value="1"/>
</dbReference>
<gene>
    <name evidence="6" type="ORF">EGT71_13630</name>
</gene>
<dbReference type="AlphaFoldDB" id="A0A3R9EZU2"/>
<evidence type="ECO:0000256" key="2">
    <source>
        <dbReference type="ARBA" id="ARBA00023015"/>
    </source>
</evidence>
<dbReference type="CDD" id="cd01392">
    <property type="entry name" value="HTH_LacI"/>
    <property type="match status" value="1"/>
</dbReference>
<evidence type="ECO:0000256" key="4">
    <source>
        <dbReference type="ARBA" id="ARBA00023163"/>
    </source>
</evidence>
<evidence type="ECO:0000256" key="3">
    <source>
        <dbReference type="ARBA" id="ARBA00023125"/>
    </source>
</evidence>
<dbReference type="InterPro" id="IPR028082">
    <property type="entry name" value="Peripla_BP_I"/>
</dbReference>
<dbReference type="InterPro" id="IPR000843">
    <property type="entry name" value="HTH_LacI"/>
</dbReference>
<dbReference type="SUPFAM" id="SSF47413">
    <property type="entry name" value="lambda repressor-like DNA-binding domains"/>
    <property type="match status" value="1"/>
</dbReference>
<dbReference type="PANTHER" id="PTHR30146:SF151">
    <property type="entry name" value="HTH-TYPE TRANSCRIPTIONAL REPRESSOR CYTR"/>
    <property type="match status" value="1"/>
</dbReference>